<dbReference type="Pfam" id="PF25168">
    <property type="entry name" value="Beta-prop_WDR36-Utp21_2nd"/>
    <property type="match status" value="1"/>
</dbReference>
<feature type="compositionally biased region" description="Low complexity" evidence="2">
    <location>
        <begin position="16"/>
        <end position="26"/>
    </location>
</feature>
<dbReference type="PROSITE" id="PS50082">
    <property type="entry name" value="WD_REPEATS_2"/>
    <property type="match status" value="2"/>
</dbReference>
<dbReference type="OrthoDB" id="10250769at2759"/>
<dbReference type="PANTHER" id="PTHR22840:SF12">
    <property type="entry name" value="WD REPEAT-CONTAINING PROTEIN 36"/>
    <property type="match status" value="1"/>
</dbReference>
<evidence type="ECO:0000259" key="3">
    <source>
        <dbReference type="Pfam" id="PF04192"/>
    </source>
</evidence>
<feature type="domain" description="WDR36/Utp21 C-terminal" evidence="3">
    <location>
        <begin position="882"/>
        <end position="997"/>
    </location>
</feature>
<evidence type="ECO:0000313" key="6">
    <source>
        <dbReference type="Proteomes" id="UP001150569"/>
    </source>
</evidence>
<feature type="compositionally biased region" description="Polar residues" evidence="2">
    <location>
        <begin position="1"/>
        <end position="12"/>
    </location>
</feature>
<dbReference type="PANTHER" id="PTHR22840">
    <property type="entry name" value="WD REPEAT-CONTAINING PROTEIN 36"/>
    <property type="match status" value="1"/>
</dbReference>
<dbReference type="InterPro" id="IPR015943">
    <property type="entry name" value="WD40/YVTN_repeat-like_dom_sf"/>
</dbReference>
<accession>A0A9W8DY11</accession>
<feature type="domain" description="WDR36/Utp21 N-terminal" evidence="4">
    <location>
        <begin position="64"/>
        <end position="329"/>
    </location>
</feature>
<feature type="region of interest" description="Disordered" evidence="2">
    <location>
        <begin position="1"/>
        <end position="26"/>
    </location>
</feature>
<dbReference type="Pfam" id="PF04192">
    <property type="entry name" value="Utp21"/>
    <property type="match status" value="2"/>
</dbReference>
<dbReference type="PROSITE" id="PS50294">
    <property type="entry name" value="WD_REPEATS_REGION"/>
    <property type="match status" value="2"/>
</dbReference>
<evidence type="ECO:0000259" key="4">
    <source>
        <dbReference type="Pfam" id="PF25171"/>
    </source>
</evidence>
<dbReference type="Pfam" id="PF25171">
    <property type="entry name" value="Beta-prop_WDR36-Utp21_1st"/>
    <property type="match status" value="1"/>
</dbReference>
<organism evidence="5 6">
    <name type="scientific">Tieghemiomyces parasiticus</name>
    <dbReference type="NCBI Taxonomy" id="78921"/>
    <lineage>
        <taxon>Eukaryota</taxon>
        <taxon>Fungi</taxon>
        <taxon>Fungi incertae sedis</taxon>
        <taxon>Zoopagomycota</taxon>
        <taxon>Kickxellomycotina</taxon>
        <taxon>Dimargaritomycetes</taxon>
        <taxon>Dimargaritales</taxon>
        <taxon>Dimargaritaceae</taxon>
        <taxon>Tieghemiomyces</taxon>
    </lineage>
</organism>
<dbReference type="SMART" id="SM00320">
    <property type="entry name" value="WD40"/>
    <property type="match status" value="10"/>
</dbReference>
<dbReference type="InterPro" id="IPR001680">
    <property type="entry name" value="WD40_rpt"/>
</dbReference>
<sequence>MSPALNSESTMTAPVPSNSAKRARASAAPTASSVGRLFQPYQTIGILANAVPVVVFTRSNNLFIMGCIGNSFQSYRFANMATVIVGAPVNYPITGLAGTDLHTLATAGPHVIKFHTGREVGRTVADSTDHLFSLLTFGEQVYALTQGGSLKIWYEKTLEPYTTIEFDTARFHPTCVVHPATYLNKILIGSRQGTLQIWNTKFRKLVYEISSFGAGVVCIEQAPAVDVVAVGLTDGSIILHNIRLDERVARYQQNDQVTCITFSTAKDVYHMATGDVHGNVTVWDLSAKRLFHHMEGVHHGAITTLNYMPNSNLLLSAGSDNAMRQWIFDKPDGTCRRLREASGHAEPPVHVAFFGEGSNRIFTAGPDRKVCQLEVDRALSVMKLSQKARRINAGRFGTQEDGSPLAPPVVQLAVSSIRALDWANMVTSHEGESSARIWSTDKQQLEPILLKPPSSNAASRGRAHAVAISHCGSYALVGRSRGSITLYTMQSGQMLHTFQLHTDLVTGLVCDDKNRQFVSGSLDGQLAFWNLSTRKLNHVIQCDTGIASLAYHAGNGLVLVFGDDSTIRVYDSATYKLVRHISTGGLRIIHGAVSPDGRWVVAALLDSSIRTWDLPTGHLIDWFRTDLLPTSLAFSPLGDYLATTHTEHQGVSLWLNKSMFRFIPMRPVTEAEPPTIGIPTAIRRSDADDSEEAADALTADLARLDASAGNDEDEELIIMDYETPTQLEDVLLTLSTVAKAKWQTLLHLDTIKKRNRPQAPPKKPESAPFFLQTLPGLQPKFSLPDKAASAKPAPTDLSAGETAPPVDGDSNDAKPLDADSRVISVDGLQLEREFTRILRQCEADAREKYLLTDRDDDEDEDDSVDLNGLVRRDPMVTRPADLTSPAVAQTYAPFIAYMKSLNPSAVDLELRSMSVENAFREPVRFLAALVATLYSRRDFELVQVYLHVFLKIYGDIVSSNPDTFMPWLDTLETLLRSEWQRVEDLLRYSQCLIEFTRTSRR</sequence>
<dbReference type="AlphaFoldDB" id="A0A9W8DY11"/>
<keyword evidence="6" id="KW-1185">Reference proteome</keyword>
<dbReference type="InterPro" id="IPR059157">
    <property type="entry name" value="WDR36-Utp21_N"/>
</dbReference>
<dbReference type="GO" id="GO:0006364">
    <property type="term" value="P:rRNA processing"/>
    <property type="evidence" value="ECO:0007669"/>
    <property type="project" value="InterPro"/>
</dbReference>
<dbReference type="GO" id="GO:0034388">
    <property type="term" value="C:Pwp2p-containing subcomplex of 90S preribosome"/>
    <property type="evidence" value="ECO:0007669"/>
    <property type="project" value="TreeGrafter"/>
</dbReference>
<feature type="domain" description="WDR36/Utp21 C-terminal" evidence="3">
    <location>
        <begin position="726"/>
        <end position="845"/>
    </location>
</feature>
<dbReference type="EMBL" id="JANBPT010000314">
    <property type="protein sequence ID" value="KAJ1923758.1"/>
    <property type="molecule type" value="Genomic_DNA"/>
</dbReference>
<dbReference type="InterPro" id="IPR036322">
    <property type="entry name" value="WD40_repeat_dom_sf"/>
</dbReference>
<evidence type="ECO:0000313" key="5">
    <source>
        <dbReference type="EMBL" id="KAJ1923758.1"/>
    </source>
</evidence>
<evidence type="ECO:0000256" key="2">
    <source>
        <dbReference type="SAM" id="MobiDB-lite"/>
    </source>
</evidence>
<feature type="repeat" description="WD" evidence="1">
    <location>
        <begin position="498"/>
        <end position="539"/>
    </location>
</feature>
<dbReference type="Proteomes" id="UP001150569">
    <property type="component" value="Unassembled WGS sequence"/>
</dbReference>
<evidence type="ECO:0000256" key="1">
    <source>
        <dbReference type="PROSITE-ProRule" id="PRU00221"/>
    </source>
</evidence>
<proteinExistence type="predicted"/>
<reference evidence="5" key="1">
    <citation type="submission" date="2022-07" db="EMBL/GenBank/DDBJ databases">
        <title>Phylogenomic reconstructions and comparative analyses of Kickxellomycotina fungi.</title>
        <authorList>
            <person name="Reynolds N.K."/>
            <person name="Stajich J.E."/>
            <person name="Barry K."/>
            <person name="Grigoriev I.V."/>
            <person name="Crous P."/>
            <person name="Smith M.E."/>
        </authorList>
    </citation>
    <scope>NUCLEOTIDE SEQUENCE</scope>
    <source>
        <strain evidence="5">RSA 861</strain>
    </source>
</reference>
<gene>
    <name evidence="5" type="primary">UTP21_2</name>
    <name evidence="5" type="ORF">IWQ60_005672</name>
</gene>
<feature type="repeat" description="WD" evidence="1">
    <location>
        <begin position="295"/>
        <end position="326"/>
    </location>
</feature>
<feature type="region of interest" description="Disordered" evidence="2">
    <location>
        <begin position="781"/>
        <end position="817"/>
    </location>
</feature>
<comment type="caution">
    <text evidence="5">The sequence shown here is derived from an EMBL/GenBank/DDBJ whole genome shotgun (WGS) entry which is preliminary data.</text>
</comment>
<name>A0A9W8DY11_9FUNG</name>
<dbReference type="SUPFAM" id="SSF50978">
    <property type="entry name" value="WD40 repeat-like"/>
    <property type="match status" value="2"/>
</dbReference>
<keyword evidence="1" id="KW-0853">WD repeat</keyword>
<dbReference type="InterPro" id="IPR007319">
    <property type="entry name" value="WDR36/Utp21_C"/>
</dbReference>
<protein>
    <submittedName>
        <fullName evidence="5">rRNA-processing protein utp21</fullName>
    </submittedName>
</protein>
<dbReference type="GO" id="GO:0032040">
    <property type="term" value="C:small-subunit processome"/>
    <property type="evidence" value="ECO:0007669"/>
    <property type="project" value="InterPro"/>
</dbReference>
<dbReference type="Gene3D" id="2.130.10.10">
    <property type="entry name" value="YVTN repeat-like/Quinoprotein amine dehydrogenase"/>
    <property type="match status" value="2"/>
</dbReference>